<dbReference type="InterPro" id="IPR011009">
    <property type="entry name" value="Kinase-like_dom_sf"/>
</dbReference>
<reference evidence="2" key="1">
    <citation type="submission" date="2020-11" db="EMBL/GenBank/DDBJ databases">
        <title>Adaptations for nitrogen fixation in a non-lichenized fungal sporocarp promotes dispersal by wood-feeding termites.</title>
        <authorList>
            <consortium name="DOE Joint Genome Institute"/>
            <person name="Koch R.A."/>
            <person name="Yoon G."/>
            <person name="Arayal U."/>
            <person name="Lail K."/>
            <person name="Amirebrahimi M."/>
            <person name="Labutti K."/>
            <person name="Lipzen A."/>
            <person name="Riley R."/>
            <person name="Barry K."/>
            <person name="Henrissat B."/>
            <person name="Grigoriev I.V."/>
            <person name="Herr J.R."/>
            <person name="Aime M.C."/>
        </authorList>
    </citation>
    <scope>NUCLEOTIDE SEQUENCE</scope>
    <source>
        <strain evidence="2">MCA 3950</strain>
    </source>
</reference>
<dbReference type="InterPro" id="IPR000719">
    <property type="entry name" value="Prot_kinase_dom"/>
</dbReference>
<proteinExistence type="predicted"/>
<comment type="caution">
    <text evidence="2">The sequence shown here is derived from an EMBL/GenBank/DDBJ whole genome shotgun (WGS) entry which is preliminary data.</text>
</comment>
<keyword evidence="3" id="KW-1185">Reference proteome</keyword>
<protein>
    <recommendedName>
        <fullName evidence="1">Protein kinase domain-containing protein</fullName>
    </recommendedName>
</protein>
<dbReference type="Proteomes" id="UP000812287">
    <property type="component" value="Unassembled WGS sequence"/>
</dbReference>
<dbReference type="Gene3D" id="1.10.510.10">
    <property type="entry name" value="Transferase(Phosphotransferase) domain 1"/>
    <property type="match status" value="1"/>
</dbReference>
<evidence type="ECO:0000259" key="1">
    <source>
        <dbReference type="SMART" id="SM00220"/>
    </source>
</evidence>
<dbReference type="RefSeq" id="XP_043045332.1">
    <property type="nucleotide sequence ID" value="XM_043190825.1"/>
</dbReference>
<dbReference type="GeneID" id="66113122"/>
<dbReference type="EMBL" id="MU250524">
    <property type="protein sequence ID" value="KAG7451832.1"/>
    <property type="molecule type" value="Genomic_DNA"/>
</dbReference>
<feature type="domain" description="Protein kinase" evidence="1">
    <location>
        <begin position="196"/>
        <end position="418"/>
    </location>
</feature>
<name>A0A9P7W388_9AGAR</name>
<dbReference type="OrthoDB" id="5987198at2759"/>
<gene>
    <name evidence="2" type="ORF">BT62DRAFT_999534</name>
</gene>
<dbReference type="AlphaFoldDB" id="A0A9P7W388"/>
<accession>A0A9P7W388</accession>
<organism evidence="2 3">
    <name type="scientific">Guyanagaster necrorhizus</name>
    <dbReference type="NCBI Taxonomy" id="856835"/>
    <lineage>
        <taxon>Eukaryota</taxon>
        <taxon>Fungi</taxon>
        <taxon>Dikarya</taxon>
        <taxon>Basidiomycota</taxon>
        <taxon>Agaricomycotina</taxon>
        <taxon>Agaricomycetes</taxon>
        <taxon>Agaricomycetidae</taxon>
        <taxon>Agaricales</taxon>
        <taxon>Marasmiineae</taxon>
        <taxon>Physalacriaceae</taxon>
        <taxon>Guyanagaster</taxon>
    </lineage>
</organism>
<evidence type="ECO:0000313" key="3">
    <source>
        <dbReference type="Proteomes" id="UP000812287"/>
    </source>
</evidence>
<dbReference type="GO" id="GO:0004672">
    <property type="term" value="F:protein kinase activity"/>
    <property type="evidence" value="ECO:0007669"/>
    <property type="project" value="InterPro"/>
</dbReference>
<evidence type="ECO:0000313" key="2">
    <source>
        <dbReference type="EMBL" id="KAG7451832.1"/>
    </source>
</evidence>
<dbReference type="SMART" id="SM00220">
    <property type="entry name" value="S_TKc"/>
    <property type="match status" value="1"/>
</dbReference>
<sequence>MVVFLHRRVAICISYIRQNATIISRFQLVLDADVAFLIDGTVSLHARASQHSFSRRFTAPCERIFGTNYFSSPGAWLHFRADAKFLFNSRSIGAGEELETKRLFGSKAFGRMVTDFISYLSMMTLFRRRRRVLWQPDLSWRQTEMFWVQHQPFLHESGYQLHPKFHPDWQPKWKSKTEMLFSEEARLHLSPDIIDVTRARDGKLVALKRVSRVNYPFEVELATFFSSSPLSDDPKNHCIPIYEVPQSLYDHDIQFIVMPRLRKSSTPAFDTMFEGLEFMHENFVAHNRDISTSNIMLDATKLYPKGFHPIHQTLNAKYTGFAAHTTRTLCWPRHYIIDFGYSRRYDPNELPSDVILAASDRSAPELNRLHADPSARLNPFSFDEFHPPLQFLLPLVNDMTQDEPSLRPTISEAVARFARLCNSLTTSQLRASPRGGSAGFSHRCRRLMYTVTGVPPLPAREFSEPVTVIDSCLRSFYTLTPGHVGEIKETHYS</sequence>
<dbReference type="SUPFAM" id="SSF56112">
    <property type="entry name" value="Protein kinase-like (PK-like)"/>
    <property type="match status" value="1"/>
</dbReference>
<dbReference type="GO" id="GO:0005524">
    <property type="term" value="F:ATP binding"/>
    <property type="evidence" value="ECO:0007669"/>
    <property type="project" value="InterPro"/>
</dbReference>